<dbReference type="AlphaFoldDB" id="A0A3B3IDJ8"/>
<protein>
    <submittedName>
        <fullName evidence="1">Uncharacterized protein</fullName>
    </submittedName>
</protein>
<dbReference type="InterPro" id="IPR011333">
    <property type="entry name" value="SKP1/BTB/POZ_sf"/>
</dbReference>
<keyword evidence="2" id="KW-1185">Reference proteome</keyword>
<reference evidence="1" key="2">
    <citation type="submission" date="2025-08" db="UniProtKB">
        <authorList>
            <consortium name="Ensembl"/>
        </authorList>
    </citation>
    <scope>IDENTIFICATION</scope>
    <source>
        <strain evidence="1">Hd-rR</strain>
    </source>
</reference>
<dbReference type="Ensembl" id="ENSORLT00000034920.1">
    <property type="protein sequence ID" value="ENSORLP00000041981.1"/>
    <property type="gene ID" value="ENSORLG00000026600.1"/>
</dbReference>
<evidence type="ECO:0000313" key="2">
    <source>
        <dbReference type="Proteomes" id="UP000001038"/>
    </source>
</evidence>
<dbReference type="STRING" id="8090.ENSORLP00000041981"/>
<reference evidence="1" key="3">
    <citation type="submission" date="2025-09" db="UniProtKB">
        <authorList>
            <consortium name="Ensembl"/>
        </authorList>
    </citation>
    <scope>IDENTIFICATION</scope>
    <source>
        <strain evidence="1">Hd-rR</strain>
    </source>
</reference>
<reference evidence="1 2" key="1">
    <citation type="journal article" date="2007" name="Nature">
        <title>The medaka draft genome and insights into vertebrate genome evolution.</title>
        <authorList>
            <person name="Kasahara M."/>
            <person name="Naruse K."/>
            <person name="Sasaki S."/>
            <person name="Nakatani Y."/>
            <person name="Qu W."/>
            <person name="Ahsan B."/>
            <person name="Yamada T."/>
            <person name="Nagayasu Y."/>
            <person name="Doi K."/>
            <person name="Kasai Y."/>
            <person name="Jindo T."/>
            <person name="Kobayashi D."/>
            <person name="Shimada A."/>
            <person name="Toyoda A."/>
            <person name="Kuroki Y."/>
            <person name="Fujiyama A."/>
            <person name="Sasaki T."/>
            <person name="Shimizu A."/>
            <person name="Asakawa S."/>
            <person name="Shimizu N."/>
            <person name="Hashimoto S."/>
            <person name="Yang J."/>
            <person name="Lee Y."/>
            <person name="Matsushima K."/>
            <person name="Sugano S."/>
            <person name="Sakaizumi M."/>
            <person name="Narita T."/>
            <person name="Ohishi K."/>
            <person name="Haga S."/>
            <person name="Ohta F."/>
            <person name="Nomoto H."/>
            <person name="Nogata K."/>
            <person name="Morishita T."/>
            <person name="Endo T."/>
            <person name="Shin-I T."/>
            <person name="Takeda H."/>
            <person name="Morishita S."/>
            <person name="Kohara Y."/>
        </authorList>
    </citation>
    <scope>NUCLEOTIDE SEQUENCE [LARGE SCALE GENOMIC DNA]</scope>
    <source>
        <strain evidence="1 2">Hd-rR</strain>
    </source>
</reference>
<dbReference type="Bgee" id="ENSORLG00000026600">
    <property type="expression patterns" value="Expressed in pharyngeal gill and 9 other cell types or tissues"/>
</dbReference>
<accession>A0A3B3IDJ8</accession>
<dbReference type="Proteomes" id="UP000001038">
    <property type="component" value="Chromosome 8"/>
</dbReference>
<evidence type="ECO:0000313" key="1">
    <source>
        <dbReference type="Ensembl" id="ENSORLP00000041981.1"/>
    </source>
</evidence>
<proteinExistence type="predicted"/>
<organism evidence="1 2">
    <name type="scientific">Oryzias latipes</name>
    <name type="common">Japanese rice fish</name>
    <name type="synonym">Japanese killifish</name>
    <dbReference type="NCBI Taxonomy" id="8090"/>
    <lineage>
        <taxon>Eukaryota</taxon>
        <taxon>Metazoa</taxon>
        <taxon>Chordata</taxon>
        <taxon>Craniata</taxon>
        <taxon>Vertebrata</taxon>
        <taxon>Euteleostomi</taxon>
        <taxon>Actinopterygii</taxon>
        <taxon>Neopterygii</taxon>
        <taxon>Teleostei</taxon>
        <taxon>Neoteleostei</taxon>
        <taxon>Acanthomorphata</taxon>
        <taxon>Ovalentaria</taxon>
        <taxon>Atherinomorphae</taxon>
        <taxon>Beloniformes</taxon>
        <taxon>Adrianichthyidae</taxon>
        <taxon>Oryziinae</taxon>
        <taxon>Oryzias</taxon>
    </lineage>
</organism>
<dbReference type="Gene3D" id="3.30.710.10">
    <property type="entry name" value="Potassium Channel Kv1.1, Chain A"/>
    <property type="match status" value="1"/>
</dbReference>
<sequence>MDSEESYGGCERPDAMISSDSHEFIVKREDASTSGTIKSISIVLPSTKHSTCLGFVTSYFVF</sequence>
<dbReference type="InParanoid" id="A0A3B3IDJ8"/>
<name>A0A3B3IDJ8_ORYLA</name>
<dbReference type="SUPFAM" id="SSF54695">
    <property type="entry name" value="POZ domain"/>
    <property type="match status" value="1"/>
</dbReference>
<dbReference type="GeneTree" id="ENSGT00940000165227"/>